<evidence type="ECO:0000259" key="6">
    <source>
        <dbReference type="PROSITE" id="PS50837"/>
    </source>
</evidence>
<dbReference type="Gene3D" id="3.40.50.300">
    <property type="entry name" value="P-loop containing nucleotide triphosphate hydrolases"/>
    <property type="match status" value="1"/>
</dbReference>
<dbReference type="FunFam" id="2.130.10.10:FF:000228">
    <property type="entry name" value="COMPASS-like H3K4 histone methylase component WDR5A"/>
    <property type="match status" value="1"/>
</dbReference>
<feature type="repeat" description="WD" evidence="5">
    <location>
        <begin position="929"/>
        <end position="970"/>
    </location>
</feature>
<feature type="repeat" description="WD" evidence="5">
    <location>
        <begin position="1266"/>
        <end position="1307"/>
    </location>
</feature>
<dbReference type="SUPFAM" id="SSF52540">
    <property type="entry name" value="P-loop containing nucleoside triphosphate hydrolases"/>
    <property type="match status" value="1"/>
</dbReference>
<evidence type="ECO:0000256" key="1">
    <source>
        <dbReference type="ARBA" id="ARBA00004324"/>
    </source>
</evidence>
<dbReference type="Gene3D" id="2.130.10.10">
    <property type="entry name" value="YVTN repeat-like/Quinoprotein amine dehydrogenase"/>
    <property type="match status" value="5"/>
</dbReference>
<feature type="repeat" description="WD" evidence="5">
    <location>
        <begin position="1140"/>
        <end position="1181"/>
    </location>
</feature>
<sequence length="1392" mass="155201">MRLLERDDTGEFRLTDDYLPNSGIPPYAILSHRWGDAEVLFGDFMNGTAKNKAGYAKIRFCGDQAWRDGLKFFWVDTCCIDKSNSTELQEAINSMFRWYRDATKCYAYLGDVSVSTYNLDDKSIWESAFRASSWFTRGWTLQELVAPTSVEFFSREGVYLGNRSTLEQIIHDVTEISAKAIQGGRLSDFSVHERMAWIEKRKTTREEDRAYSLFGIFDVQLPLLYGEGELKAFRRLWEEINKSSNTKPTMDEADIRCLSDLRITDPRHDKKRIEDAKGGLLEGAYGWVLTNAQYKQWLDRSDSRLLWIKGDPGKGKTMLLCGIIDELRMSAPSSFLSFFFCQATNTDVNNASAALRGLIYQLVSQQPTLISHVRQHYDVGGKRAFEDTNGWIILRDIFTAILQNPGLRMTYLIIDALDECVTDLPRLLNLIAEMSPASRRVKWIVSSRNWPQIEEKLAMAAQSDRLSLELNAESVATAVNTYIDHRVSQLSRLKQYDNETQTIVRNCLSSKADGTFLWVALVCQALADPDVQEWHTLEVLYSFPPGLDDLYLRMVRHIRKSKDNLHCKRILAAVSVVQRPISIRELATLVELPDSITRYRERLEKLIVICGSFLALREQSIYFVHQSAKDFLLGKADLETSREAYQEASGWVFPQGPEDVHHLIFSRSLNAMSAILRRDIYDLKAPGFPIDKVQTPTSDPLATVRYSCVFWVVHLRSSISDKDMLQCNNTLDAVQTFLEKKYLYWLEALSLLQAMSEGIIAIRQLAALLGRTNQRALKNFVQDAHRFALSYRWIVEQAPLQAYTSALVFAPTGSLVKRNFRTDQPDWISTKPVVEADWNACLQTLEGHGNTVRSVAFSPDGQRLASGSDDNTVKIWDPASGQCLQTLEDHNGPVESVAFSPDGQRLASGSEDNTVKIWDPASGQCLQTLEDHNGLVESVAFSPDGQRLASGSFDNTVKIWDPASGQCLQTFEGHNESVISVAFSPDSQQLASGSEDDTVKIWDPASGQCLQTLEDHNGPVRSVAFSPDGQRLASGSFDNTVKIWDPISRQCLQTLKGHGDIVWSVAFSPDSQRLASGSEDNTVKIWDPAAGGQYLQTLKGHNGPVESVTFSPDGQRLASGSFDNTVKIWDPASGQCSQTFEGHNESVISVAFSPDSQWLASCSFDDTIKIWDPISAQCLQTLKGHSGSVCLVAFSPDSQQLASGSFDATVKIWDLISGQCLQTLRSHGRLIRSAAFSPDGQRLATGSSDETVKIWDPASGQCLQTFNGHNDSVLSVAFSPDGGRLASGSYDNTVKIWDLASGQCLGTRNVPMTDTGDIDKIIDMTERAFQPDDLVKSGYSLGQDKSWITCNSKNALWLPPEYRPDCFTIQGQTISIGCSSGQVLTISFSRDI</sequence>
<feature type="repeat" description="WD" evidence="5">
    <location>
        <begin position="1013"/>
        <end position="1054"/>
    </location>
</feature>
<evidence type="ECO:0000256" key="4">
    <source>
        <dbReference type="ARBA" id="ARBA00026184"/>
    </source>
</evidence>
<comment type="subcellular location">
    <subcellularLocation>
        <location evidence="1">Nucleus speckle</location>
    </subcellularLocation>
</comment>
<feature type="repeat" description="WD" evidence="5">
    <location>
        <begin position="1098"/>
        <end position="1139"/>
    </location>
</feature>
<feature type="domain" description="NACHT" evidence="6">
    <location>
        <begin position="304"/>
        <end position="528"/>
    </location>
</feature>
<dbReference type="InterPro" id="IPR020472">
    <property type="entry name" value="WD40_PAC1"/>
</dbReference>
<protein>
    <recommendedName>
        <fullName evidence="4">WD40 repeat-containing protein SMU1</fullName>
    </recommendedName>
</protein>
<organism evidence="7 8">
    <name type="scientific">Cladorrhinum samala</name>
    <dbReference type="NCBI Taxonomy" id="585594"/>
    <lineage>
        <taxon>Eukaryota</taxon>
        <taxon>Fungi</taxon>
        <taxon>Dikarya</taxon>
        <taxon>Ascomycota</taxon>
        <taxon>Pezizomycotina</taxon>
        <taxon>Sordariomycetes</taxon>
        <taxon>Sordariomycetidae</taxon>
        <taxon>Sordariales</taxon>
        <taxon>Podosporaceae</taxon>
        <taxon>Cladorrhinum</taxon>
    </lineage>
</organism>
<reference evidence="7" key="2">
    <citation type="submission" date="2023-06" db="EMBL/GenBank/DDBJ databases">
        <authorList>
            <consortium name="Lawrence Berkeley National Laboratory"/>
            <person name="Mondo S.J."/>
            <person name="Hensen N."/>
            <person name="Bonometti L."/>
            <person name="Westerberg I."/>
            <person name="Brannstrom I.O."/>
            <person name="Guillou S."/>
            <person name="Cros-Aarteil S."/>
            <person name="Calhoun S."/>
            <person name="Haridas S."/>
            <person name="Kuo A."/>
            <person name="Pangilinan J."/>
            <person name="Riley R."/>
            <person name="Labutti K."/>
            <person name="Andreopoulos B."/>
            <person name="Lipzen A."/>
            <person name="Chen C."/>
            <person name="Yanf M."/>
            <person name="Daum C."/>
            <person name="Ng V."/>
            <person name="Clum A."/>
            <person name="Steindorff A."/>
            <person name="Ohm R."/>
            <person name="Martin F."/>
            <person name="Silar P."/>
            <person name="Natvig D."/>
            <person name="Lalanne C."/>
            <person name="Gautier V."/>
            <person name="Ament-Velasquez S.L."/>
            <person name="Kruys A."/>
            <person name="Hutchinson M.I."/>
            <person name="Powell A.J."/>
            <person name="Barry K."/>
            <person name="Miller A.N."/>
            <person name="Grigoriev I.V."/>
            <person name="Debuchy R."/>
            <person name="Gladieux P."/>
            <person name="Thoren M.H."/>
            <person name="Johannesson H."/>
        </authorList>
    </citation>
    <scope>NUCLEOTIDE SEQUENCE</scope>
    <source>
        <strain evidence="7">PSN324</strain>
    </source>
</reference>
<comment type="caution">
    <text evidence="7">The sequence shown here is derived from an EMBL/GenBank/DDBJ whole genome shotgun (WGS) entry which is preliminary data.</text>
</comment>
<dbReference type="GO" id="GO:0016607">
    <property type="term" value="C:nuclear speck"/>
    <property type="evidence" value="ECO:0007669"/>
    <property type="project" value="UniProtKB-SubCell"/>
</dbReference>
<feature type="repeat" description="WD" evidence="5">
    <location>
        <begin position="971"/>
        <end position="1012"/>
    </location>
</feature>
<dbReference type="PROSITE" id="PS50837">
    <property type="entry name" value="NACHT"/>
    <property type="match status" value="1"/>
</dbReference>
<feature type="repeat" description="WD" evidence="5">
    <location>
        <begin position="1224"/>
        <end position="1265"/>
    </location>
</feature>
<dbReference type="Pfam" id="PF06985">
    <property type="entry name" value="HET"/>
    <property type="match status" value="1"/>
</dbReference>
<evidence type="ECO:0000313" key="8">
    <source>
        <dbReference type="Proteomes" id="UP001321749"/>
    </source>
</evidence>
<name>A0AAV9HM97_9PEZI</name>
<dbReference type="InterPro" id="IPR019775">
    <property type="entry name" value="WD40_repeat_CS"/>
</dbReference>
<dbReference type="PROSITE" id="PS50294">
    <property type="entry name" value="WD_REPEATS_REGION"/>
    <property type="match status" value="11"/>
</dbReference>
<dbReference type="InterPro" id="IPR001680">
    <property type="entry name" value="WD40_rpt"/>
</dbReference>
<dbReference type="PANTHER" id="PTHR22848">
    <property type="entry name" value="WD40 REPEAT PROTEIN"/>
    <property type="match status" value="1"/>
</dbReference>
<dbReference type="InterPro" id="IPR010730">
    <property type="entry name" value="HET"/>
</dbReference>
<dbReference type="GO" id="GO:0000398">
    <property type="term" value="P:mRNA splicing, via spliceosome"/>
    <property type="evidence" value="ECO:0007669"/>
    <property type="project" value="InterPro"/>
</dbReference>
<dbReference type="InterPro" id="IPR054471">
    <property type="entry name" value="GPIID_WHD"/>
</dbReference>
<feature type="repeat" description="WD" evidence="5">
    <location>
        <begin position="1055"/>
        <end position="1087"/>
    </location>
</feature>
<evidence type="ECO:0000256" key="2">
    <source>
        <dbReference type="ARBA" id="ARBA00022574"/>
    </source>
</evidence>
<evidence type="ECO:0000256" key="5">
    <source>
        <dbReference type="PROSITE-ProRule" id="PRU00221"/>
    </source>
</evidence>
<proteinExistence type="predicted"/>
<accession>A0AAV9HM97</accession>
<gene>
    <name evidence="7" type="ORF">QBC42DRAFT_97866</name>
</gene>
<feature type="repeat" description="WD" evidence="5">
    <location>
        <begin position="845"/>
        <end position="886"/>
    </location>
</feature>
<feature type="repeat" description="WD" evidence="5">
    <location>
        <begin position="1182"/>
        <end position="1223"/>
    </location>
</feature>
<dbReference type="FunFam" id="3.40.50.300:FF:001638">
    <property type="entry name" value="NACHT and WD40 domain protein"/>
    <property type="match status" value="1"/>
</dbReference>
<evidence type="ECO:0000313" key="7">
    <source>
        <dbReference type="EMBL" id="KAK4461139.1"/>
    </source>
</evidence>
<dbReference type="SMART" id="SM00320">
    <property type="entry name" value="WD40"/>
    <property type="match status" value="11"/>
</dbReference>
<dbReference type="SUPFAM" id="SSF50978">
    <property type="entry name" value="WD40 repeat-like"/>
    <property type="match status" value="2"/>
</dbReference>
<dbReference type="InterPro" id="IPR015943">
    <property type="entry name" value="WD40/YVTN_repeat-like_dom_sf"/>
</dbReference>
<dbReference type="PRINTS" id="PR00320">
    <property type="entry name" value="GPROTEINBRPT"/>
</dbReference>
<dbReference type="EMBL" id="MU864997">
    <property type="protein sequence ID" value="KAK4461139.1"/>
    <property type="molecule type" value="Genomic_DNA"/>
</dbReference>
<dbReference type="Proteomes" id="UP001321749">
    <property type="component" value="Unassembled WGS sequence"/>
</dbReference>
<dbReference type="CDD" id="cd00200">
    <property type="entry name" value="WD40"/>
    <property type="match status" value="2"/>
</dbReference>
<dbReference type="PROSITE" id="PS00678">
    <property type="entry name" value="WD_REPEATS_1"/>
    <property type="match status" value="2"/>
</dbReference>
<dbReference type="Pfam" id="PF22939">
    <property type="entry name" value="WHD_GPIID"/>
    <property type="match status" value="1"/>
</dbReference>
<dbReference type="InterPro" id="IPR027417">
    <property type="entry name" value="P-loop_NTPase"/>
</dbReference>
<dbReference type="InterPro" id="IPR007111">
    <property type="entry name" value="NACHT_NTPase"/>
</dbReference>
<dbReference type="GO" id="GO:0035097">
    <property type="term" value="C:histone methyltransferase complex"/>
    <property type="evidence" value="ECO:0007669"/>
    <property type="project" value="UniProtKB-ARBA"/>
</dbReference>
<dbReference type="Pfam" id="PF24883">
    <property type="entry name" value="NPHP3_N"/>
    <property type="match status" value="1"/>
</dbReference>
<dbReference type="InterPro" id="IPR045184">
    <property type="entry name" value="SMU1"/>
</dbReference>
<reference evidence="7" key="1">
    <citation type="journal article" date="2023" name="Mol. Phylogenet. Evol.">
        <title>Genome-scale phylogeny and comparative genomics of the fungal order Sordariales.</title>
        <authorList>
            <person name="Hensen N."/>
            <person name="Bonometti L."/>
            <person name="Westerberg I."/>
            <person name="Brannstrom I.O."/>
            <person name="Guillou S."/>
            <person name="Cros-Aarteil S."/>
            <person name="Calhoun S."/>
            <person name="Haridas S."/>
            <person name="Kuo A."/>
            <person name="Mondo S."/>
            <person name="Pangilinan J."/>
            <person name="Riley R."/>
            <person name="LaButti K."/>
            <person name="Andreopoulos B."/>
            <person name="Lipzen A."/>
            <person name="Chen C."/>
            <person name="Yan M."/>
            <person name="Daum C."/>
            <person name="Ng V."/>
            <person name="Clum A."/>
            <person name="Steindorff A."/>
            <person name="Ohm R.A."/>
            <person name="Martin F."/>
            <person name="Silar P."/>
            <person name="Natvig D.O."/>
            <person name="Lalanne C."/>
            <person name="Gautier V."/>
            <person name="Ament-Velasquez S.L."/>
            <person name="Kruys A."/>
            <person name="Hutchinson M.I."/>
            <person name="Powell A.J."/>
            <person name="Barry K."/>
            <person name="Miller A.N."/>
            <person name="Grigoriev I.V."/>
            <person name="Debuchy R."/>
            <person name="Gladieux P."/>
            <person name="Hiltunen Thoren M."/>
            <person name="Johannesson H."/>
        </authorList>
    </citation>
    <scope>NUCLEOTIDE SEQUENCE</scope>
    <source>
        <strain evidence="7">PSN324</strain>
    </source>
</reference>
<feature type="repeat" description="WD" evidence="5">
    <location>
        <begin position="887"/>
        <end position="928"/>
    </location>
</feature>
<keyword evidence="8" id="KW-1185">Reference proteome</keyword>
<evidence type="ECO:0000256" key="3">
    <source>
        <dbReference type="ARBA" id="ARBA00022737"/>
    </source>
</evidence>
<dbReference type="PROSITE" id="PS50082">
    <property type="entry name" value="WD_REPEATS_2"/>
    <property type="match status" value="11"/>
</dbReference>
<dbReference type="Pfam" id="PF25173">
    <property type="entry name" value="Beta-prop_WDR3_1st"/>
    <property type="match status" value="1"/>
</dbReference>
<keyword evidence="2 5" id="KW-0853">WD repeat</keyword>
<dbReference type="InterPro" id="IPR036322">
    <property type="entry name" value="WD40_repeat_dom_sf"/>
</dbReference>
<dbReference type="InterPro" id="IPR056884">
    <property type="entry name" value="NPHP3-like_N"/>
</dbReference>
<keyword evidence="3" id="KW-0677">Repeat</keyword>
<dbReference type="Pfam" id="PF00400">
    <property type="entry name" value="WD40"/>
    <property type="match status" value="6"/>
</dbReference>